<dbReference type="PANTHER" id="PTHR37299:SF1">
    <property type="entry name" value="STAGE 0 SPORULATION PROTEIN A HOMOLOG"/>
    <property type="match status" value="1"/>
</dbReference>
<dbReference type="EMBL" id="RJTM01000091">
    <property type="protein sequence ID" value="RNL85138.1"/>
    <property type="molecule type" value="Genomic_DNA"/>
</dbReference>
<dbReference type="SMART" id="SM00448">
    <property type="entry name" value="REC"/>
    <property type="match status" value="1"/>
</dbReference>
<dbReference type="Pfam" id="PF00072">
    <property type="entry name" value="Response_reg"/>
    <property type="match status" value="1"/>
</dbReference>
<evidence type="ECO:0000259" key="2">
    <source>
        <dbReference type="PROSITE" id="PS50110"/>
    </source>
</evidence>
<dbReference type="GO" id="GO:0000156">
    <property type="term" value="F:phosphorelay response regulator activity"/>
    <property type="evidence" value="ECO:0007669"/>
    <property type="project" value="InterPro"/>
</dbReference>
<dbReference type="InterPro" id="IPR046947">
    <property type="entry name" value="LytR-like"/>
</dbReference>
<dbReference type="InterPro" id="IPR007492">
    <property type="entry name" value="LytTR_DNA-bd_dom"/>
</dbReference>
<proteinExistence type="predicted"/>
<dbReference type="PROSITE" id="PS50930">
    <property type="entry name" value="HTH_LYTTR"/>
    <property type="match status" value="1"/>
</dbReference>
<evidence type="ECO:0000256" key="1">
    <source>
        <dbReference type="PROSITE-ProRule" id="PRU00169"/>
    </source>
</evidence>
<dbReference type="InterPro" id="IPR001789">
    <property type="entry name" value="Sig_transdc_resp-reg_receiver"/>
</dbReference>
<dbReference type="SUPFAM" id="SSF52172">
    <property type="entry name" value="CheY-like"/>
    <property type="match status" value="1"/>
</dbReference>
<evidence type="ECO:0000313" key="4">
    <source>
        <dbReference type="EMBL" id="RNL85138.1"/>
    </source>
</evidence>
<comment type="caution">
    <text evidence="4">The sequence shown here is derived from an EMBL/GenBank/DDBJ whole genome shotgun (WGS) entry which is preliminary data.</text>
</comment>
<dbReference type="AlphaFoldDB" id="A0A3N0EBD6"/>
<gene>
    <name evidence="4" type="ORF">ED312_12690</name>
</gene>
<feature type="modified residue" description="4-aspartylphosphate" evidence="1">
    <location>
        <position position="92"/>
    </location>
</feature>
<reference evidence="4 5" key="1">
    <citation type="submission" date="2018-10" db="EMBL/GenBank/DDBJ databases">
        <title>Sinomicrobium pectinilyticum sp. nov., a pectinase-producing bacterium isolated from alkaline and saline soil, and emended description of the genus Sinomicrobium.</title>
        <authorList>
            <person name="Cheng B."/>
            <person name="Li C."/>
            <person name="Lai Q."/>
            <person name="Du M."/>
            <person name="Shao Z."/>
            <person name="Xu P."/>
            <person name="Yang C."/>
        </authorList>
    </citation>
    <scope>NUCLEOTIDE SEQUENCE [LARGE SCALE GENOMIC DNA]</scope>
    <source>
        <strain evidence="4 5">5DNS001</strain>
    </source>
</reference>
<protein>
    <submittedName>
        <fullName evidence="4">DNA-binding response regulator</fullName>
    </submittedName>
</protein>
<dbReference type="PANTHER" id="PTHR37299">
    <property type="entry name" value="TRANSCRIPTIONAL REGULATOR-RELATED"/>
    <property type="match status" value="1"/>
</dbReference>
<keyword evidence="5" id="KW-1185">Reference proteome</keyword>
<evidence type="ECO:0000313" key="5">
    <source>
        <dbReference type="Proteomes" id="UP000267469"/>
    </source>
</evidence>
<accession>A0A3N0EBD6</accession>
<name>A0A3N0EBD6_SINP1</name>
<dbReference type="InterPro" id="IPR011006">
    <property type="entry name" value="CheY-like_superfamily"/>
</dbReference>
<dbReference type="GO" id="GO:0003677">
    <property type="term" value="F:DNA binding"/>
    <property type="evidence" value="ECO:0007669"/>
    <property type="project" value="UniProtKB-KW"/>
</dbReference>
<sequence length="286" mass="33357">MSIYPEGFIYYAGRTWILVLREKISQFVYHSSPKPQTMRILIIEDETHTADRLRDLLLGYDRTIKIGGILASNKDAVKWYRSNGMPDLVFQDIELADGHCFRTFEQVEVTAPVIFTTAYSNYALKSFRMNSIDYIVKPYGKEDISRALQKLDRMKNIFRLPEKEILREVLSPDKPRNRVLVKLGDFYKSIRTGDIAYFKSEDGLTSAHTFSGERHFVDPPVNKLAEELDPLVFFQINRKFILNISAIASIRQWFGNRLKIELNVPGEEDVIVSRDRVRYFKSWLDQ</sequence>
<evidence type="ECO:0000259" key="3">
    <source>
        <dbReference type="PROSITE" id="PS50930"/>
    </source>
</evidence>
<feature type="domain" description="HTH LytTR-type" evidence="3">
    <location>
        <begin position="179"/>
        <end position="286"/>
    </location>
</feature>
<dbReference type="Proteomes" id="UP000267469">
    <property type="component" value="Unassembled WGS sequence"/>
</dbReference>
<dbReference type="PROSITE" id="PS50110">
    <property type="entry name" value="RESPONSE_REGULATORY"/>
    <property type="match status" value="1"/>
</dbReference>
<organism evidence="4 5">
    <name type="scientific">Sinomicrobium pectinilyticum</name>
    <dbReference type="NCBI Taxonomy" id="1084421"/>
    <lineage>
        <taxon>Bacteria</taxon>
        <taxon>Pseudomonadati</taxon>
        <taxon>Bacteroidota</taxon>
        <taxon>Flavobacteriia</taxon>
        <taxon>Flavobacteriales</taxon>
        <taxon>Flavobacteriaceae</taxon>
        <taxon>Sinomicrobium</taxon>
    </lineage>
</organism>
<dbReference type="Gene3D" id="2.40.50.1020">
    <property type="entry name" value="LytTr DNA-binding domain"/>
    <property type="match status" value="1"/>
</dbReference>
<dbReference type="Gene3D" id="3.40.50.2300">
    <property type="match status" value="1"/>
</dbReference>
<keyword evidence="4" id="KW-0238">DNA-binding</keyword>
<feature type="domain" description="Response regulatory" evidence="2">
    <location>
        <begin position="39"/>
        <end position="152"/>
    </location>
</feature>
<keyword evidence="1" id="KW-0597">Phosphoprotein</keyword>
<dbReference type="SMART" id="SM00850">
    <property type="entry name" value="LytTR"/>
    <property type="match status" value="1"/>
</dbReference>
<dbReference type="Pfam" id="PF04397">
    <property type="entry name" value="LytTR"/>
    <property type="match status" value="1"/>
</dbReference>